<dbReference type="Gene3D" id="3.40.640.10">
    <property type="entry name" value="Type I PLP-dependent aspartate aminotransferase-like (Major domain)"/>
    <property type="match status" value="2"/>
</dbReference>
<dbReference type="Pfam" id="PF21478">
    <property type="entry name" value="GcvP2_C"/>
    <property type="match status" value="1"/>
</dbReference>
<comment type="subunit">
    <text evidence="4 8">The glycine cleavage system is composed of four proteins: P, T, L and H.</text>
</comment>
<evidence type="ECO:0000256" key="1">
    <source>
        <dbReference type="ARBA" id="ARBA00001933"/>
    </source>
</evidence>
<dbReference type="InterPro" id="IPR020581">
    <property type="entry name" value="GDC_P"/>
</dbReference>
<dbReference type="NCBIfam" id="NF003346">
    <property type="entry name" value="PRK04366.1"/>
    <property type="match status" value="1"/>
</dbReference>
<dbReference type="PANTHER" id="PTHR11773">
    <property type="entry name" value="GLYCINE DEHYDROGENASE, DECARBOXYLATING"/>
    <property type="match status" value="1"/>
</dbReference>
<dbReference type="InterPro" id="IPR003437">
    <property type="entry name" value="GcvP"/>
</dbReference>
<dbReference type="GO" id="GO:0005960">
    <property type="term" value="C:glycine cleavage complex"/>
    <property type="evidence" value="ECO:0007669"/>
    <property type="project" value="TreeGrafter"/>
</dbReference>
<keyword evidence="13" id="KW-1185">Reference proteome</keyword>
<comment type="similarity">
    <text evidence="3 8">Belongs to the GcvP family.</text>
</comment>
<dbReference type="EC" id="1.4.4.2" evidence="8"/>
<evidence type="ECO:0000256" key="3">
    <source>
        <dbReference type="ARBA" id="ARBA00010756"/>
    </source>
</evidence>
<dbReference type="SUPFAM" id="SSF53383">
    <property type="entry name" value="PLP-dependent transferases"/>
    <property type="match status" value="2"/>
</dbReference>
<dbReference type="Pfam" id="PF02347">
    <property type="entry name" value="GDC-P"/>
    <property type="match status" value="2"/>
</dbReference>
<dbReference type="GO" id="GO:0004375">
    <property type="term" value="F:glycine dehydrogenase (decarboxylating) activity"/>
    <property type="evidence" value="ECO:0007669"/>
    <property type="project" value="UniProtKB-EC"/>
</dbReference>
<protein>
    <recommendedName>
        <fullName evidence="8">Glycine dehydrogenase (decarboxylating)</fullName>
        <ecNumber evidence="8">1.4.4.2</ecNumber>
    </recommendedName>
    <alternativeName>
        <fullName evidence="8">Glycine cleavage system P-protein</fullName>
    </alternativeName>
    <alternativeName>
        <fullName evidence="8">Glycine decarboxylase</fullName>
    </alternativeName>
    <alternativeName>
        <fullName evidence="8">Glycine dehydrogenase (aminomethyl-transferring)</fullName>
    </alternativeName>
</protein>
<dbReference type="HAMAP" id="MF_00711">
    <property type="entry name" value="GcvP"/>
    <property type="match status" value="1"/>
</dbReference>
<organism evidence="12 13">
    <name type="scientific">Taylorella asinigenitalis (strain MCE3)</name>
    <dbReference type="NCBI Taxonomy" id="1008459"/>
    <lineage>
        <taxon>Bacteria</taxon>
        <taxon>Pseudomonadati</taxon>
        <taxon>Pseudomonadota</taxon>
        <taxon>Betaproteobacteria</taxon>
        <taxon>Burkholderiales</taxon>
        <taxon>Alcaligenaceae</taxon>
        <taxon>Taylorella</taxon>
    </lineage>
</organism>
<dbReference type="OrthoDB" id="9801272at2"/>
<dbReference type="FunFam" id="3.40.640.10:FF:000005">
    <property type="entry name" value="Glycine dehydrogenase (decarboxylating), mitochondrial"/>
    <property type="match status" value="1"/>
</dbReference>
<evidence type="ECO:0000256" key="9">
    <source>
        <dbReference type="PIRSR" id="PIRSR603437-50"/>
    </source>
</evidence>
<dbReference type="InterPro" id="IPR049315">
    <property type="entry name" value="GDC-P_N"/>
</dbReference>
<dbReference type="eggNOG" id="COG0403">
    <property type="taxonomic scope" value="Bacteria"/>
</dbReference>
<dbReference type="CDD" id="cd00613">
    <property type="entry name" value="GDC-P"/>
    <property type="match status" value="1"/>
</dbReference>
<dbReference type="FunFam" id="3.40.640.10:FF:000007">
    <property type="entry name" value="glycine dehydrogenase (Decarboxylating), mitochondrial"/>
    <property type="match status" value="1"/>
</dbReference>
<keyword evidence="6 8" id="KW-0560">Oxidoreductase</keyword>
<dbReference type="PANTHER" id="PTHR11773:SF1">
    <property type="entry name" value="GLYCINE DEHYDROGENASE (DECARBOXYLATING), MITOCHONDRIAL"/>
    <property type="match status" value="1"/>
</dbReference>
<dbReference type="KEGG" id="tas:TASI_0325"/>
<comment type="catalytic activity">
    <reaction evidence="7 8">
        <text>N(6)-[(R)-lipoyl]-L-lysyl-[glycine-cleavage complex H protein] + glycine + H(+) = N(6)-[(R)-S(8)-aminomethyldihydrolipoyl]-L-lysyl-[glycine-cleavage complex H protein] + CO2</text>
        <dbReference type="Rhea" id="RHEA:24304"/>
        <dbReference type="Rhea" id="RHEA-COMP:10494"/>
        <dbReference type="Rhea" id="RHEA-COMP:10495"/>
        <dbReference type="ChEBI" id="CHEBI:15378"/>
        <dbReference type="ChEBI" id="CHEBI:16526"/>
        <dbReference type="ChEBI" id="CHEBI:57305"/>
        <dbReference type="ChEBI" id="CHEBI:83099"/>
        <dbReference type="ChEBI" id="CHEBI:83143"/>
        <dbReference type="EC" id="1.4.4.2"/>
    </reaction>
</comment>
<evidence type="ECO:0000313" key="12">
    <source>
        <dbReference type="EMBL" id="AEP36107.1"/>
    </source>
</evidence>
<reference key="1">
    <citation type="submission" date="2011-09" db="EMBL/GenBank/DDBJ databases">
        <title>Genomic characterization of the Taylorella genus.</title>
        <authorList>
            <person name="Hebert L."/>
            <person name="Moumen B."/>
            <person name="Pons N."/>
            <person name="Duquesne F."/>
            <person name="Breuil M.-F."/>
            <person name="Goux D."/>
            <person name="Batto J.-M."/>
            <person name="Renault P."/>
            <person name="Laugier C."/>
            <person name="Petry S."/>
        </authorList>
    </citation>
    <scope>NUCLEOTIDE SEQUENCE</scope>
    <source>
        <strain>MCE3</strain>
    </source>
</reference>
<comment type="function">
    <text evidence="2 8">The glycine cleavage system catalyzes the degradation of glycine. The P protein binds the alpha-amino group of glycine through its pyridoxal phosphate cofactor; CO(2) is released and the remaining methylamine moiety is then transferred to the lipoamide cofactor of the H protein.</text>
</comment>
<dbReference type="InterPro" id="IPR015421">
    <property type="entry name" value="PyrdxlP-dep_Trfase_major"/>
</dbReference>
<evidence type="ECO:0000259" key="11">
    <source>
        <dbReference type="Pfam" id="PF21478"/>
    </source>
</evidence>
<evidence type="ECO:0000256" key="6">
    <source>
        <dbReference type="ARBA" id="ARBA00023002"/>
    </source>
</evidence>
<dbReference type="InterPro" id="IPR015422">
    <property type="entry name" value="PyrdxlP-dep_Trfase_small"/>
</dbReference>
<dbReference type="GO" id="GO:0016594">
    <property type="term" value="F:glycine binding"/>
    <property type="evidence" value="ECO:0007669"/>
    <property type="project" value="TreeGrafter"/>
</dbReference>
<sequence>MSIPVGLYGPEIGFSRPPISKKSFKDRHIGLSKATQEEMLSELGYDSLKSFIEDIVPASIFDPQRNISIYDYFGSSEEGALDEIKKIAAENQLKLNFIGQGYYGTITPSVIKRNILENPAWYTAYTPYQPEISQGRLEALLNFQTMVSDLTALPIANASLLDEGTAAAEAMLVMYRAAKNKSKTCFVSKYLHPQTIEVLKTRAAPLGIELEIGDEFDGFGDCFGVILQYPQSTGDVCDYSEEVQKAHAQGSLVAVATDLLALTLLKPPGEWGADIAFGNSQRFGVPMGFGGPHAAFFAVSENIKRSIPGRIVGVSVDAQGAPALRLAMQTREQHIRREKATSNICTAQALLAIMASMYAVYNGPDNLTKIALLIYRATDDFAKIIRSMGLKILNRKYFDTLHIACPWAQELVNDLAQKGINIRLVDSNSVSISFDELNYLELIELDELISESIKKYGEDYEFIPNYGGDEGKSSGKFNSTRGLFEETFGHLARTSKFLTHPVFNTYHSETQLMRYMRKLSDMDLALDRSMIPLGSCTMKLNSASSMIPITYPEFANMHPFAPADQATGYGTLIERLTNILKKLTGYDAFSFQPNSGASGEYAGLLTIRAYHEANGEEHRNICLIPASAHGTNPASAVMAGYQVVIVNTTKDGYVDIEDLNAKLNELGDKVAALMITYPSTHGVFEENIIRICDMVHMAGAQVYLDGANMNAMVGLAAPGEFGSDVSHFNLHKTFGIPHGGGGPGVGPIGVKEHLAPFLPGILNEQGVLTDSDEAGPVSSAPFGSAGILPIPYMYLIMLGEEGCQLSSICAILSANYIAHRLADYYPILYTDQNGFVAHECIIDLRPIKESCGVTVDDVAKRLMDYGFHAPTMSFPVPGTLMIEPTESEDFGELERFINAMIEIRKEIAQIESGAADANDNLLKNAPHTAQMVASNEWTHPYSRQEAAFPDGVDPKTKYWCPVARVDNAYGDRNLVCTCPNIEAYI</sequence>
<feature type="domain" description="Glycine cleavage system P-protein N-terminal" evidence="10">
    <location>
        <begin position="26"/>
        <end position="440"/>
    </location>
</feature>
<keyword evidence="5 8" id="KW-0663">Pyridoxal phosphate</keyword>
<feature type="domain" description="Glycine cleavage system P-protein N-terminal" evidence="10">
    <location>
        <begin position="644"/>
        <end position="762"/>
    </location>
</feature>
<comment type="cofactor">
    <cofactor evidence="1 8 9">
        <name>pyridoxal 5'-phosphate</name>
        <dbReference type="ChEBI" id="CHEBI:597326"/>
    </cofactor>
</comment>
<name>G4QCH7_TAYAM</name>
<dbReference type="EMBL" id="CP003059">
    <property type="protein sequence ID" value="AEP36107.1"/>
    <property type="molecule type" value="Genomic_DNA"/>
</dbReference>
<dbReference type="RefSeq" id="WP_014111005.1">
    <property type="nucleotide sequence ID" value="NC_016043.1"/>
</dbReference>
<feature type="modified residue" description="N6-(pyridoxal phosphate)lysine" evidence="8 9">
    <location>
        <position position="732"/>
    </location>
</feature>
<evidence type="ECO:0000256" key="7">
    <source>
        <dbReference type="ARBA" id="ARBA00049026"/>
    </source>
</evidence>
<dbReference type="GO" id="GO:0005829">
    <property type="term" value="C:cytosol"/>
    <property type="evidence" value="ECO:0007669"/>
    <property type="project" value="TreeGrafter"/>
</dbReference>
<evidence type="ECO:0000256" key="5">
    <source>
        <dbReference type="ARBA" id="ARBA00022898"/>
    </source>
</evidence>
<feature type="domain" description="Glycine dehydrogenase C-terminal" evidence="11">
    <location>
        <begin position="808"/>
        <end position="927"/>
    </location>
</feature>
<dbReference type="GO" id="GO:0019464">
    <property type="term" value="P:glycine decarboxylation via glycine cleavage system"/>
    <property type="evidence" value="ECO:0007669"/>
    <property type="project" value="UniProtKB-UniRule"/>
</dbReference>
<accession>G4QCH7</accession>
<evidence type="ECO:0000256" key="4">
    <source>
        <dbReference type="ARBA" id="ARBA00011690"/>
    </source>
</evidence>
<dbReference type="InterPro" id="IPR015424">
    <property type="entry name" value="PyrdxlP-dep_Trfase"/>
</dbReference>
<gene>
    <name evidence="8" type="primary">gcvP</name>
    <name evidence="12" type="ordered locus">TASI_0325</name>
</gene>
<dbReference type="NCBIfam" id="TIGR00461">
    <property type="entry name" value="gcvP"/>
    <property type="match status" value="1"/>
</dbReference>
<reference evidence="12 13" key="2">
    <citation type="journal article" date="2012" name="PLoS ONE">
        <title>Genomic characterization of the taylorella genus.</title>
        <authorList>
            <person name="Hebert L."/>
            <person name="Moumen B."/>
            <person name="Pons N."/>
            <person name="Duquesne F."/>
            <person name="Breuil M.F."/>
            <person name="Goux D."/>
            <person name="Batto J.M."/>
            <person name="Laugier C."/>
            <person name="Renault P."/>
            <person name="Petry S."/>
        </authorList>
    </citation>
    <scope>NUCLEOTIDE SEQUENCE [LARGE SCALE GENOMIC DNA]</scope>
    <source>
        <strain evidence="12 13">MCE3</strain>
    </source>
</reference>
<dbReference type="GO" id="GO:0030170">
    <property type="term" value="F:pyridoxal phosphate binding"/>
    <property type="evidence" value="ECO:0007669"/>
    <property type="project" value="TreeGrafter"/>
</dbReference>
<dbReference type="AlphaFoldDB" id="G4QCH7"/>
<evidence type="ECO:0000256" key="2">
    <source>
        <dbReference type="ARBA" id="ARBA00003788"/>
    </source>
</evidence>
<evidence type="ECO:0000259" key="10">
    <source>
        <dbReference type="Pfam" id="PF02347"/>
    </source>
</evidence>
<proteinExistence type="inferred from homology"/>
<evidence type="ECO:0000313" key="13">
    <source>
        <dbReference type="Proteomes" id="UP000009284"/>
    </source>
</evidence>
<dbReference type="eggNOG" id="COG1003">
    <property type="taxonomic scope" value="Bacteria"/>
</dbReference>
<dbReference type="Gene3D" id="3.90.1150.10">
    <property type="entry name" value="Aspartate Aminotransferase, domain 1"/>
    <property type="match status" value="2"/>
</dbReference>
<dbReference type="HOGENOM" id="CLU_004620_2_1_4"/>
<evidence type="ECO:0000256" key="8">
    <source>
        <dbReference type="HAMAP-Rule" id="MF_00711"/>
    </source>
</evidence>
<dbReference type="STRING" id="1008459.TASI_0325"/>
<dbReference type="Proteomes" id="UP000009284">
    <property type="component" value="Chromosome"/>
</dbReference>
<dbReference type="InterPro" id="IPR049316">
    <property type="entry name" value="GDC-P_C"/>
</dbReference>